<dbReference type="SUPFAM" id="SSF54106">
    <property type="entry name" value="LysM domain"/>
    <property type="match status" value="1"/>
</dbReference>
<dbReference type="GO" id="GO:0004222">
    <property type="term" value="F:metalloendopeptidase activity"/>
    <property type="evidence" value="ECO:0007669"/>
    <property type="project" value="TreeGrafter"/>
</dbReference>
<protein>
    <recommendedName>
        <fullName evidence="1">LysM domain-containing protein</fullName>
    </recommendedName>
</protein>
<dbReference type="InterPro" id="IPR016047">
    <property type="entry name" value="M23ase_b-sheet_dom"/>
</dbReference>
<dbReference type="InterPro" id="IPR036779">
    <property type="entry name" value="LysM_dom_sf"/>
</dbReference>
<dbReference type="SUPFAM" id="SSF51261">
    <property type="entry name" value="Duplicated hybrid motif"/>
    <property type="match status" value="1"/>
</dbReference>
<comment type="caution">
    <text evidence="2">The sequence shown here is derived from an EMBL/GenBank/DDBJ whole genome shotgun (WGS) entry which is preliminary data.</text>
</comment>
<dbReference type="CDD" id="cd12797">
    <property type="entry name" value="M23_peptidase"/>
    <property type="match status" value="1"/>
</dbReference>
<evidence type="ECO:0000313" key="2">
    <source>
        <dbReference type="EMBL" id="PIR97954.1"/>
    </source>
</evidence>
<evidence type="ECO:0000259" key="1">
    <source>
        <dbReference type="PROSITE" id="PS51782"/>
    </source>
</evidence>
<dbReference type="PANTHER" id="PTHR21666:SF290">
    <property type="entry name" value="PEPTIDASE M23 DOMAIN PROTEIN"/>
    <property type="match status" value="1"/>
</dbReference>
<dbReference type="Proteomes" id="UP000231466">
    <property type="component" value="Unassembled WGS sequence"/>
</dbReference>
<dbReference type="Gene3D" id="3.10.350.10">
    <property type="entry name" value="LysM domain"/>
    <property type="match status" value="1"/>
</dbReference>
<dbReference type="EMBL" id="PFAH01000007">
    <property type="protein sequence ID" value="PIR97954.1"/>
    <property type="molecule type" value="Genomic_DNA"/>
</dbReference>
<dbReference type="SMART" id="SM00257">
    <property type="entry name" value="LysM"/>
    <property type="match status" value="1"/>
</dbReference>
<dbReference type="CDD" id="cd00118">
    <property type="entry name" value="LysM"/>
    <property type="match status" value="1"/>
</dbReference>
<accession>A0A2H0VFR0</accession>
<reference evidence="3" key="1">
    <citation type="submission" date="2017-09" db="EMBL/GenBank/DDBJ databases">
        <title>Depth-based differentiation of microbial function through sediment-hosted aquifers and enrichment of novel symbionts in the deep terrestrial subsurface.</title>
        <authorList>
            <person name="Probst A.J."/>
            <person name="Ladd B."/>
            <person name="Jarett J.K."/>
            <person name="Geller-Mcgrath D.E."/>
            <person name="Sieber C.M.K."/>
            <person name="Emerson J.B."/>
            <person name="Anantharaman K."/>
            <person name="Thomas B.C."/>
            <person name="Malmstrom R."/>
            <person name="Stieglmeier M."/>
            <person name="Klingl A."/>
            <person name="Woyke T."/>
            <person name="Ryan C.M."/>
            <person name="Banfield J.F."/>
        </authorList>
    </citation>
    <scope>NUCLEOTIDE SEQUENCE [LARGE SCALE GENOMIC DNA]</scope>
</reference>
<dbReference type="Gene3D" id="2.70.70.10">
    <property type="entry name" value="Glucose Permease (Domain IIA)"/>
    <property type="match status" value="1"/>
</dbReference>
<dbReference type="PROSITE" id="PS51782">
    <property type="entry name" value="LYSM"/>
    <property type="match status" value="1"/>
</dbReference>
<dbReference type="PANTHER" id="PTHR21666">
    <property type="entry name" value="PEPTIDASE-RELATED"/>
    <property type="match status" value="1"/>
</dbReference>
<sequence>MIIVLGIIMADLAFFRLANQAPLPDPEFIANDLIGQAYGGAFLGDAGPTTEIDHEGAYEDFGGFVLVERGSLSGEDNPFGEYEARSDELLTYVVKDGDTLSSIASAFGLSVNNIKSANDKGTSLIKPGEELVILPVSTSGSVVKSTESETPPANDGYFIRPVDGGWNWGQLHDTSYMPAVDIGKACGSPIYAAASGKVLRVGSVDLYNQGYGGYILISHANGSRTLYSHNSENLVEVGDGVEQGEQIARVGNTGMTHGSTGCHVHFGVSGMSNPFAR</sequence>
<gene>
    <name evidence="2" type="ORF">COT89_01730</name>
</gene>
<name>A0A2H0VFR0_9BACT</name>
<dbReference type="Pfam" id="PF01476">
    <property type="entry name" value="LysM"/>
    <property type="match status" value="1"/>
</dbReference>
<organism evidence="2 3">
    <name type="scientific">Candidatus Colwellbacteria bacterium CG10_big_fil_rev_8_21_14_0_10_42_22</name>
    <dbReference type="NCBI Taxonomy" id="1974540"/>
    <lineage>
        <taxon>Bacteria</taxon>
        <taxon>Candidatus Colwelliibacteriota</taxon>
    </lineage>
</organism>
<dbReference type="InterPro" id="IPR011055">
    <property type="entry name" value="Dup_hybrid_motif"/>
</dbReference>
<evidence type="ECO:0000313" key="3">
    <source>
        <dbReference type="Proteomes" id="UP000231466"/>
    </source>
</evidence>
<dbReference type="InterPro" id="IPR050570">
    <property type="entry name" value="Cell_wall_metabolism_enzyme"/>
</dbReference>
<dbReference type="AlphaFoldDB" id="A0A2H0VFR0"/>
<dbReference type="InterPro" id="IPR018392">
    <property type="entry name" value="LysM"/>
</dbReference>
<proteinExistence type="predicted"/>
<dbReference type="Pfam" id="PF01551">
    <property type="entry name" value="Peptidase_M23"/>
    <property type="match status" value="1"/>
</dbReference>
<feature type="domain" description="LysM" evidence="1">
    <location>
        <begin position="90"/>
        <end position="133"/>
    </location>
</feature>